<keyword evidence="8 12" id="KW-0862">Zinc</keyword>
<dbReference type="PANTHER" id="PTHR30313:SF2">
    <property type="entry name" value="DNA PRIMASE"/>
    <property type="match status" value="1"/>
</dbReference>
<evidence type="ECO:0000256" key="13">
    <source>
        <dbReference type="SAM" id="MobiDB-lite"/>
    </source>
</evidence>
<evidence type="ECO:0000256" key="12">
    <source>
        <dbReference type="HAMAP-Rule" id="MF_00974"/>
    </source>
</evidence>
<dbReference type="GO" id="GO:0005737">
    <property type="term" value="C:cytoplasm"/>
    <property type="evidence" value="ECO:0007669"/>
    <property type="project" value="TreeGrafter"/>
</dbReference>
<evidence type="ECO:0000256" key="10">
    <source>
        <dbReference type="ARBA" id="ARBA00023125"/>
    </source>
</evidence>
<keyword evidence="10 12" id="KW-0238">DNA-binding</keyword>
<evidence type="ECO:0000256" key="9">
    <source>
        <dbReference type="ARBA" id="ARBA00022842"/>
    </source>
</evidence>
<keyword evidence="5 12" id="KW-0235">DNA replication</keyword>
<gene>
    <name evidence="12" type="primary">dnaG</name>
    <name evidence="15" type="ORF">UY61_C0085G0002</name>
</gene>
<dbReference type="Pfam" id="PF13155">
    <property type="entry name" value="Toprim_2"/>
    <property type="match status" value="1"/>
</dbReference>
<organism evidence="15 16">
    <name type="scientific">Candidatus Adlerbacteria bacterium GW2011_GWC1_50_9</name>
    <dbReference type="NCBI Taxonomy" id="1618608"/>
    <lineage>
        <taxon>Bacteria</taxon>
        <taxon>Candidatus Adleribacteriota</taxon>
    </lineage>
</organism>
<keyword evidence="6 12" id="KW-0479">Metal-binding</keyword>
<dbReference type="EC" id="2.7.7.101" evidence="12"/>
<dbReference type="PATRIC" id="fig|1618608.3.peg.950"/>
<dbReference type="GO" id="GO:0003899">
    <property type="term" value="F:DNA-directed RNA polymerase activity"/>
    <property type="evidence" value="ECO:0007669"/>
    <property type="project" value="UniProtKB-UniRule"/>
</dbReference>
<dbReference type="InterPro" id="IPR030846">
    <property type="entry name" value="DnaG_bac"/>
</dbReference>
<evidence type="ECO:0000256" key="11">
    <source>
        <dbReference type="ARBA" id="ARBA00023163"/>
    </source>
</evidence>
<dbReference type="InterPro" id="IPR006171">
    <property type="entry name" value="TOPRIM_dom"/>
</dbReference>
<evidence type="ECO:0000256" key="2">
    <source>
        <dbReference type="ARBA" id="ARBA00022515"/>
    </source>
</evidence>
<dbReference type="InterPro" id="IPR019475">
    <property type="entry name" value="DNA_primase_DnaB-bd"/>
</dbReference>
<comment type="subunit">
    <text evidence="12">Monomer. Interacts with DnaB.</text>
</comment>
<dbReference type="InterPro" id="IPR036977">
    <property type="entry name" value="DNA_primase_Znf_CHC2"/>
</dbReference>
<dbReference type="GO" id="GO:1990077">
    <property type="term" value="C:primosome complex"/>
    <property type="evidence" value="ECO:0007669"/>
    <property type="project" value="UniProtKB-KW"/>
</dbReference>
<dbReference type="NCBIfam" id="TIGR01391">
    <property type="entry name" value="dnaG"/>
    <property type="match status" value="1"/>
</dbReference>
<dbReference type="InterPro" id="IPR037068">
    <property type="entry name" value="DNA_primase_core_N_sf"/>
</dbReference>
<dbReference type="Proteomes" id="UP000034201">
    <property type="component" value="Unassembled WGS sequence"/>
</dbReference>
<feature type="zinc finger region" description="CHC2-type" evidence="12">
    <location>
        <begin position="47"/>
        <end position="71"/>
    </location>
</feature>
<keyword evidence="11 12" id="KW-0804">Transcription</keyword>
<dbReference type="InterPro" id="IPR013264">
    <property type="entry name" value="DNAG_N"/>
</dbReference>
<dbReference type="GO" id="GO:0006269">
    <property type="term" value="P:DNA replication, synthesis of primer"/>
    <property type="evidence" value="ECO:0007669"/>
    <property type="project" value="UniProtKB-UniRule"/>
</dbReference>
<dbReference type="InterPro" id="IPR002694">
    <property type="entry name" value="Znf_CHC2"/>
</dbReference>
<dbReference type="GO" id="GO:0008270">
    <property type="term" value="F:zinc ion binding"/>
    <property type="evidence" value="ECO:0007669"/>
    <property type="project" value="UniProtKB-UniRule"/>
</dbReference>
<keyword evidence="4 12" id="KW-0548">Nucleotidyltransferase</keyword>
<dbReference type="Gene3D" id="3.90.980.10">
    <property type="entry name" value="DNA primase, catalytic core, N-terminal domain"/>
    <property type="match status" value="1"/>
</dbReference>
<dbReference type="Gene3D" id="3.90.580.10">
    <property type="entry name" value="Zinc finger, CHC2-type domain"/>
    <property type="match status" value="1"/>
</dbReference>
<dbReference type="GO" id="GO:0003677">
    <property type="term" value="F:DNA binding"/>
    <property type="evidence" value="ECO:0007669"/>
    <property type="project" value="UniProtKB-KW"/>
</dbReference>
<dbReference type="CDD" id="cd03364">
    <property type="entry name" value="TOPRIM_DnaG_primases"/>
    <property type="match status" value="1"/>
</dbReference>
<accession>A0A0G1WHT5</accession>
<dbReference type="FunFam" id="3.90.580.10:FF:000001">
    <property type="entry name" value="DNA primase"/>
    <property type="match status" value="1"/>
</dbReference>
<dbReference type="AlphaFoldDB" id="A0A0G1WHT5"/>
<evidence type="ECO:0000313" key="15">
    <source>
        <dbReference type="EMBL" id="KKW18331.1"/>
    </source>
</evidence>
<dbReference type="Pfam" id="PF08275">
    <property type="entry name" value="DNAG_N"/>
    <property type="match status" value="1"/>
</dbReference>
<comment type="cofactor">
    <cofactor evidence="12">
        <name>Zn(2+)</name>
        <dbReference type="ChEBI" id="CHEBI:29105"/>
    </cofactor>
    <text evidence="12">Binds 1 zinc ion per monomer.</text>
</comment>
<comment type="catalytic activity">
    <reaction evidence="12">
        <text>ssDNA + n NTP = ssDNA/pppN(pN)n-1 hybrid + (n-1) diphosphate.</text>
        <dbReference type="EC" id="2.7.7.101"/>
    </reaction>
</comment>
<evidence type="ECO:0000256" key="4">
    <source>
        <dbReference type="ARBA" id="ARBA00022695"/>
    </source>
</evidence>
<evidence type="ECO:0000256" key="1">
    <source>
        <dbReference type="ARBA" id="ARBA00022478"/>
    </source>
</evidence>
<protein>
    <recommendedName>
        <fullName evidence="12">DNA primase</fullName>
        <ecNumber evidence="12">2.7.7.101</ecNumber>
    </recommendedName>
</protein>
<keyword evidence="3 12" id="KW-0808">Transferase</keyword>
<dbReference type="SUPFAM" id="SSF57783">
    <property type="entry name" value="Zinc beta-ribbon"/>
    <property type="match status" value="1"/>
</dbReference>
<dbReference type="GO" id="GO:0000428">
    <property type="term" value="C:DNA-directed RNA polymerase complex"/>
    <property type="evidence" value="ECO:0007669"/>
    <property type="project" value="UniProtKB-KW"/>
</dbReference>
<comment type="caution">
    <text evidence="15">The sequence shown here is derived from an EMBL/GenBank/DDBJ whole genome shotgun (WGS) entry which is preliminary data.</text>
</comment>
<evidence type="ECO:0000313" key="16">
    <source>
        <dbReference type="Proteomes" id="UP000034201"/>
    </source>
</evidence>
<dbReference type="InterPro" id="IPR034151">
    <property type="entry name" value="TOPRIM_DnaG_bac"/>
</dbReference>
<dbReference type="PANTHER" id="PTHR30313">
    <property type="entry name" value="DNA PRIMASE"/>
    <property type="match status" value="1"/>
</dbReference>
<keyword evidence="9" id="KW-0460">Magnesium</keyword>
<dbReference type="SMART" id="SM00493">
    <property type="entry name" value="TOPRIM"/>
    <property type="match status" value="1"/>
</dbReference>
<comment type="function">
    <text evidence="12">RNA polymerase that catalyzes the synthesis of short RNA molecules used as primers for DNA polymerase during DNA replication.</text>
</comment>
<sequence>MEFFCPRPISNGMNSPIEEIKARLSIVDVIQGYIRLQKAGINYKANCPFHGEKTPSFFVSPTRQIWHCFGCGRGGDHFKFIMEIEGHDFPEALRLLANRAGVILKREDPRLRSERNRLYDICEAAAGFFEKNLVATPAVMQYVKARGILPATAKEFRIGFAPKSWDALLKFLPQQGFRVDEAEKAGLAIRSEDKQSVYDRFRGRIMFPIFDASGRSIGFGGRIFDAADTRGHQDRGQTQNEAKYVNTPNTLIYDKSKVLYGFDKAKQDIRVRGHAVVVEGYMDCVMSHQAGIKNTIAVSGTAFTPQQLGMIKRLADTLIFSFDADAAGESATRRSLALAAEFEFERKIIEIPSGKDPADAVLENPKSWKAAVAGALPVVEFYYRKAFSRFDPKTPEGKKEITALVMPYVAELRDEIQKAHWVQKLSDDLAVPREAVDKELRRRTPGDGAPARAPSVSPESIPTRRDLLEERLLALLTVVASDIQNSLGDSPYLSFATSLNAEIFAILRAGAESPVPEHLAEHYSMLRFKGEILKEITDSPVAEFRVSWRELEKQCIRDRLFTIKGEIEHLEKSGNHADVALLLADFRTLSLHLKTIQ</sequence>
<keyword evidence="7 12" id="KW-0863">Zinc-finger</keyword>
<proteinExistence type="inferred from homology"/>
<dbReference type="SMART" id="SM00400">
    <property type="entry name" value="ZnF_CHCC"/>
    <property type="match status" value="1"/>
</dbReference>
<dbReference type="Gene3D" id="3.40.1360.10">
    <property type="match status" value="1"/>
</dbReference>
<evidence type="ECO:0000256" key="8">
    <source>
        <dbReference type="ARBA" id="ARBA00022833"/>
    </source>
</evidence>
<evidence type="ECO:0000259" key="14">
    <source>
        <dbReference type="PROSITE" id="PS50880"/>
    </source>
</evidence>
<dbReference type="HAMAP" id="MF_00974">
    <property type="entry name" value="DNA_primase_DnaG"/>
    <property type="match status" value="1"/>
</dbReference>
<feature type="region of interest" description="Disordered" evidence="13">
    <location>
        <begin position="437"/>
        <end position="461"/>
    </location>
</feature>
<dbReference type="EMBL" id="LCQQ01000085">
    <property type="protein sequence ID" value="KKW18331.1"/>
    <property type="molecule type" value="Genomic_DNA"/>
</dbReference>
<dbReference type="InterPro" id="IPR006295">
    <property type="entry name" value="DNA_primase_DnaG"/>
</dbReference>
<name>A0A0G1WHT5_9BACT</name>
<keyword evidence="2 12" id="KW-0639">Primosome</keyword>
<dbReference type="Pfam" id="PF10410">
    <property type="entry name" value="DnaB_bind"/>
    <property type="match status" value="1"/>
</dbReference>
<keyword evidence="1 12" id="KW-0240">DNA-directed RNA polymerase</keyword>
<dbReference type="InterPro" id="IPR050219">
    <property type="entry name" value="DnaG_primase"/>
</dbReference>
<comment type="similarity">
    <text evidence="12">Belongs to the DnaG primase family.</text>
</comment>
<evidence type="ECO:0000256" key="3">
    <source>
        <dbReference type="ARBA" id="ARBA00022679"/>
    </source>
</evidence>
<dbReference type="Pfam" id="PF01807">
    <property type="entry name" value="Zn_ribbon_DnaG"/>
    <property type="match status" value="1"/>
</dbReference>
<dbReference type="PROSITE" id="PS50880">
    <property type="entry name" value="TOPRIM"/>
    <property type="match status" value="1"/>
</dbReference>
<comment type="domain">
    <text evidence="12">Contains an N-terminal zinc-binding domain, a central core domain that contains the primase activity, and a C-terminal DnaB-binding domain.</text>
</comment>
<evidence type="ECO:0000256" key="6">
    <source>
        <dbReference type="ARBA" id="ARBA00022723"/>
    </source>
</evidence>
<dbReference type="SUPFAM" id="SSF56731">
    <property type="entry name" value="DNA primase core"/>
    <property type="match status" value="1"/>
</dbReference>
<reference evidence="15 16" key="1">
    <citation type="journal article" date="2015" name="Nature">
        <title>rRNA introns, odd ribosomes, and small enigmatic genomes across a large radiation of phyla.</title>
        <authorList>
            <person name="Brown C.T."/>
            <person name="Hug L.A."/>
            <person name="Thomas B.C."/>
            <person name="Sharon I."/>
            <person name="Castelle C.J."/>
            <person name="Singh A."/>
            <person name="Wilkins M.J."/>
            <person name="Williams K.H."/>
            <person name="Banfield J.F."/>
        </authorList>
    </citation>
    <scope>NUCLEOTIDE SEQUENCE [LARGE SCALE GENOMIC DNA]</scope>
</reference>
<feature type="domain" description="Toprim" evidence="14">
    <location>
        <begin position="273"/>
        <end position="352"/>
    </location>
</feature>
<evidence type="ECO:0000256" key="5">
    <source>
        <dbReference type="ARBA" id="ARBA00022705"/>
    </source>
</evidence>
<evidence type="ECO:0000256" key="7">
    <source>
        <dbReference type="ARBA" id="ARBA00022771"/>
    </source>
</evidence>